<feature type="transmembrane region" description="Helical" evidence="1">
    <location>
        <begin position="14"/>
        <end position="32"/>
    </location>
</feature>
<name>A0A0E9RQ96_ANGAN</name>
<protein>
    <submittedName>
        <fullName evidence="2">Uncharacterized protein</fullName>
    </submittedName>
</protein>
<proteinExistence type="predicted"/>
<keyword evidence="1" id="KW-0812">Transmembrane</keyword>
<evidence type="ECO:0000256" key="1">
    <source>
        <dbReference type="SAM" id="Phobius"/>
    </source>
</evidence>
<dbReference type="EMBL" id="GBXM01077318">
    <property type="protein sequence ID" value="JAH31259.1"/>
    <property type="molecule type" value="Transcribed_RNA"/>
</dbReference>
<accession>A0A0E9RQ96</accession>
<reference evidence="2" key="1">
    <citation type="submission" date="2014-11" db="EMBL/GenBank/DDBJ databases">
        <authorList>
            <person name="Amaro Gonzalez C."/>
        </authorList>
    </citation>
    <scope>NUCLEOTIDE SEQUENCE</scope>
</reference>
<dbReference type="AlphaFoldDB" id="A0A0E9RQ96"/>
<evidence type="ECO:0000313" key="2">
    <source>
        <dbReference type="EMBL" id="JAH31259.1"/>
    </source>
</evidence>
<keyword evidence="1" id="KW-0472">Membrane</keyword>
<reference evidence="2" key="2">
    <citation type="journal article" date="2015" name="Fish Shellfish Immunol.">
        <title>Early steps in the European eel (Anguilla anguilla)-Vibrio vulnificus interaction in the gills: Role of the RtxA13 toxin.</title>
        <authorList>
            <person name="Callol A."/>
            <person name="Pajuelo D."/>
            <person name="Ebbesson L."/>
            <person name="Teles M."/>
            <person name="MacKenzie S."/>
            <person name="Amaro C."/>
        </authorList>
    </citation>
    <scope>NUCLEOTIDE SEQUENCE</scope>
</reference>
<sequence length="57" mass="6886">MLQYICTRLYIQHVLEHFVICIPVLMYSFWIISSSNLRPLLYSQCITQLHNIFLLKK</sequence>
<keyword evidence="1" id="KW-1133">Transmembrane helix</keyword>
<organism evidence="2">
    <name type="scientific">Anguilla anguilla</name>
    <name type="common">European freshwater eel</name>
    <name type="synonym">Muraena anguilla</name>
    <dbReference type="NCBI Taxonomy" id="7936"/>
    <lineage>
        <taxon>Eukaryota</taxon>
        <taxon>Metazoa</taxon>
        <taxon>Chordata</taxon>
        <taxon>Craniata</taxon>
        <taxon>Vertebrata</taxon>
        <taxon>Euteleostomi</taxon>
        <taxon>Actinopterygii</taxon>
        <taxon>Neopterygii</taxon>
        <taxon>Teleostei</taxon>
        <taxon>Anguilliformes</taxon>
        <taxon>Anguillidae</taxon>
        <taxon>Anguilla</taxon>
    </lineage>
</organism>